<proteinExistence type="predicted"/>
<dbReference type="Pfam" id="PF13302">
    <property type="entry name" value="Acetyltransf_3"/>
    <property type="match status" value="1"/>
</dbReference>
<dbReference type="Gene3D" id="3.40.630.30">
    <property type="match status" value="1"/>
</dbReference>
<dbReference type="EMBL" id="FOJG01000001">
    <property type="protein sequence ID" value="SEW03429.1"/>
    <property type="molecule type" value="Genomic_DNA"/>
</dbReference>
<dbReference type="PANTHER" id="PTHR43328">
    <property type="entry name" value="ACETYLTRANSFERASE-RELATED"/>
    <property type="match status" value="1"/>
</dbReference>
<dbReference type="OrthoDB" id="6290225at2"/>
<evidence type="ECO:0000259" key="3">
    <source>
        <dbReference type="PROSITE" id="PS51186"/>
    </source>
</evidence>
<dbReference type="InterPro" id="IPR020023">
    <property type="entry name" value="PseG"/>
</dbReference>
<dbReference type="GO" id="GO:0016787">
    <property type="term" value="F:hydrolase activity"/>
    <property type="evidence" value="ECO:0007669"/>
    <property type="project" value="UniProtKB-KW"/>
</dbReference>
<dbReference type="InterPro" id="IPR016181">
    <property type="entry name" value="Acyl_CoA_acyltransferase"/>
</dbReference>
<dbReference type="NCBIfam" id="TIGR03590">
    <property type="entry name" value="PseG"/>
    <property type="match status" value="1"/>
</dbReference>
<dbReference type="SUPFAM" id="SSF55729">
    <property type="entry name" value="Acyl-CoA N-acyltransferases (Nat)"/>
    <property type="match status" value="1"/>
</dbReference>
<keyword evidence="4" id="KW-0378">Hydrolase</keyword>
<evidence type="ECO:0000256" key="2">
    <source>
        <dbReference type="PIRSR" id="PIRSR620023-2"/>
    </source>
</evidence>
<sequence>MKRKVFFRADGNDKIGLGHVIRSCAMAHMLKEEFECHFFIRNPLPSLRQEILQTCSFIHELPDSIDYIEEAETWKKSLTGNEIVILDGYHFDTAYQKTIKTAIHKLVCIDDIHAYHFVADAVINHAEGLTYHDYSAEPYTEFFLGTKYALLRKEFLSSANIGEEGRKDDIFISLGGADINNDIIKVLALLEEKMVRQKCHLVIGSAYKHELSLSAFLKETRLDVSIYKNLSATDMVKLMKMCRFGICPPSSVSYEYLTVGGELYLHMTADNQKDINRFFLQTNLAFSLEDFPVADKKLQSKSRMLQQEYFDGQSDRRIRDILENLSAMDLAIRKADADDVQLYFDWVNDPLVREFAINTQPIIFENHYGWFHEKLKSDTAYLYVIEQNHKPVGQVRFDIDKLTGEAVIDYSVSTNYRGKGIGKKMLRVAIQKLSADKADKLTLIALVNEMNIPSCRIFEKLGFELEENDHSNGNLFKTYKQVISD</sequence>
<dbReference type="STRING" id="29529.SAMN04488122_0302"/>
<name>A0A1I0NQB2_9BACT</name>
<feature type="active site" description="Proton acceptor" evidence="1">
    <location>
        <position position="19"/>
    </location>
</feature>
<keyword evidence="5" id="KW-1185">Reference proteome</keyword>
<feature type="binding site" evidence="2">
    <location>
        <position position="152"/>
    </location>
    <ligand>
        <name>substrate</name>
    </ligand>
</feature>
<dbReference type="GO" id="GO:0016747">
    <property type="term" value="F:acyltransferase activity, transferring groups other than amino-acyl groups"/>
    <property type="evidence" value="ECO:0007669"/>
    <property type="project" value="InterPro"/>
</dbReference>
<gene>
    <name evidence="4" type="ORF">SAMN04488122_0302</name>
</gene>
<dbReference type="InterPro" id="IPR000182">
    <property type="entry name" value="GNAT_dom"/>
</dbReference>
<protein>
    <submittedName>
        <fullName evidence="4">UDP-2,4-diacetamido-2,4,6-trideoxy-beta-L-altropyranose hydrolase</fullName>
    </submittedName>
</protein>
<feature type="domain" description="N-acetyltransferase" evidence="3">
    <location>
        <begin position="330"/>
        <end position="485"/>
    </location>
</feature>
<dbReference type="PANTHER" id="PTHR43328:SF1">
    <property type="entry name" value="N-ACETYLTRANSFERASE DOMAIN-CONTAINING PROTEIN"/>
    <property type="match status" value="1"/>
</dbReference>
<accession>A0A1I0NQB2</accession>
<dbReference type="RefSeq" id="WP_089889612.1">
    <property type="nucleotide sequence ID" value="NZ_FOJG01000001.1"/>
</dbReference>
<feature type="binding site" evidence="2">
    <location>
        <begin position="250"/>
        <end position="251"/>
    </location>
    <ligand>
        <name>substrate</name>
    </ligand>
</feature>
<evidence type="ECO:0000313" key="5">
    <source>
        <dbReference type="Proteomes" id="UP000199310"/>
    </source>
</evidence>
<reference evidence="5" key="1">
    <citation type="submission" date="2016-10" db="EMBL/GenBank/DDBJ databases">
        <authorList>
            <person name="Varghese N."/>
            <person name="Submissions S."/>
        </authorList>
    </citation>
    <scope>NUCLEOTIDE SEQUENCE [LARGE SCALE GENOMIC DNA]</scope>
    <source>
        <strain evidence="5">DSM 3695</strain>
    </source>
</reference>
<dbReference type="CDD" id="cd04301">
    <property type="entry name" value="NAT_SF"/>
    <property type="match status" value="1"/>
</dbReference>
<dbReference type="Proteomes" id="UP000199310">
    <property type="component" value="Unassembled WGS sequence"/>
</dbReference>
<dbReference type="Gene3D" id="3.40.50.2000">
    <property type="entry name" value="Glycogen Phosphorylase B"/>
    <property type="match status" value="1"/>
</dbReference>
<dbReference type="PROSITE" id="PS51186">
    <property type="entry name" value="GNAT"/>
    <property type="match status" value="1"/>
</dbReference>
<feature type="binding site" evidence="2">
    <location>
        <position position="255"/>
    </location>
    <ligand>
        <name>substrate</name>
    </ligand>
</feature>
<organism evidence="4 5">
    <name type="scientific">Chitinophaga arvensicola</name>
    <dbReference type="NCBI Taxonomy" id="29529"/>
    <lineage>
        <taxon>Bacteria</taxon>
        <taxon>Pseudomonadati</taxon>
        <taxon>Bacteroidota</taxon>
        <taxon>Chitinophagia</taxon>
        <taxon>Chitinophagales</taxon>
        <taxon>Chitinophagaceae</taxon>
        <taxon>Chitinophaga</taxon>
    </lineage>
</organism>
<evidence type="ECO:0000313" key="4">
    <source>
        <dbReference type="EMBL" id="SEW03429.1"/>
    </source>
</evidence>
<dbReference type="AlphaFoldDB" id="A0A1I0NQB2"/>
<dbReference type="Gene3D" id="3.40.50.11190">
    <property type="match status" value="1"/>
</dbReference>
<evidence type="ECO:0000256" key="1">
    <source>
        <dbReference type="PIRSR" id="PIRSR620023-1"/>
    </source>
</evidence>